<dbReference type="AlphaFoldDB" id="E1TIZ6"/>
<organism evidence="2">
    <name type="scientific">Burkholderia sp. (strain CCGE1003)</name>
    <dbReference type="NCBI Taxonomy" id="640512"/>
    <lineage>
        <taxon>Bacteria</taxon>
        <taxon>Pseudomonadati</taxon>
        <taxon>Pseudomonadota</taxon>
        <taxon>Betaproteobacteria</taxon>
        <taxon>Burkholderiales</taxon>
        <taxon>Burkholderiaceae</taxon>
        <taxon>Burkholderia</taxon>
    </lineage>
</organism>
<keyword evidence="1" id="KW-0732">Signal</keyword>
<proteinExistence type="predicted"/>
<dbReference type="EMBL" id="CP002218">
    <property type="protein sequence ID" value="ADN59706.1"/>
    <property type="molecule type" value="Genomic_DNA"/>
</dbReference>
<protein>
    <recommendedName>
        <fullName evidence="3">Secreted protein</fullName>
    </recommendedName>
</protein>
<feature type="chain" id="PRO_5003151821" description="Secreted protein" evidence="1">
    <location>
        <begin position="26"/>
        <end position="90"/>
    </location>
</feature>
<reference evidence="2" key="1">
    <citation type="submission" date="2010-09" db="EMBL/GenBank/DDBJ databases">
        <title>Complete sequence of chromosome2 of Burkholderia sp. CCGE1003.</title>
        <authorList>
            <consortium name="US DOE Joint Genome Institute"/>
            <person name="Lucas S."/>
            <person name="Copeland A."/>
            <person name="Lapidus A."/>
            <person name="Cheng J.-F."/>
            <person name="Bruce D."/>
            <person name="Goodwin L."/>
            <person name="Pitluck S."/>
            <person name="Daligault H."/>
            <person name="Davenport K."/>
            <person name="Detter J.C."/>
            <person name="Han C."/>
            <person name="Tapia R."/>
            <person name="Land M."/>
            <person name="Hauser L."/>
            <person name="Jeffries C."/>
            <person name="Kyrpides N."/>
            <person name="Ivanova N."/>
            <person name="Ovchinnikova G."/>
            <person name="Martinez-Romero E."/>
            <person name="Rogel M.A."/>
            <person name="Auchtung J."/>
            <person name="Tiedje J.M."/>
            <person name="Woyke T."/>
        </authorList>
    </citation>
    <scope>NUCLEOTIDE SEQUENCE</scope>
    <source>
        <strain evidence="2">CCGE1003</strain>
    </source>
</reference>
<dbReference type="KEGG" id="bgf:BC1003_3766"/>
<dbReference type="HOGENOM" id="CLU_2435245_0_0_4"/>
<dbReference type="STRING" id="640512.BC1003_3766"/>
<accession>E1TIZ6</accession>
<evidence type="ECO:0008006" key="3">
    <source>
        <dbReference type="Google" id="ProtNLM"/>
    </source>
</evidence>
<evidence type="ECO:0000256" key="1">
    <source>
        <dbReference type="SAM" id="SignalP"/>
    </source>
</evidence>
<evidence type="ECO:0000313" key="2">
    <source>
        <dbReference type="EMBL" id="ADN59706.1"/>
    </source>
</evidence>
<sequence length="90" mass="9307">MGFILLTTFLECVLVPCRSAGPAVAAATGATAAITPRGAWSPLSGDMARPCPRLDLVDMGCESRLCTLSYLRHPSPLHPGAVLAGFAGRP</sequence>
<name>E1TIZ6_BURSG</name>
<gene>
    <name evidence="2" type="ordered locus">BC1003_3766</name>
</gene>
<feature type="signal peptide" evidence="1">
    <location>
        <begin position="1"/>
        <end position="25"/>
    </location>
</feature>